<dbReference type="AlphaFoldDB" id="A0A1Y1Y451"/>
<keyword evidence="4" id="KW-1133">Transmembrane helix</keyword>
<keyword evidence="7" id="KW-1185">Reference proteome</keyword>
<keyword evidence="4" id="KW-0472">Membrane</keyword>
<evidence type="ECO:0000313" key="6">
    <source>
        <dbReference type="EMBL" id="ORX92787.1"/>
    </source>
</evidence>
<feature type="compositionally biased region" description="Polar residues" evidence="3">
    <location>
        <begin position="473"/>
        <end position="484"/>
    </location>
</feature>
<dbReference type="Proteomes" id="UP000193144">
    <property type="component" value="Unassembled WGS sequence"/>
</dbReference>
<dbReference type="PANTHER" id="PTHR47435">
    <property type="entry name" value="KELCH REPEAT PROTEIN (AFU_ORTHOLOGUE AFUA_5G12780)"/>
    <property type="match status" value="1"/>
</dbReference>
<keyword evidence="2" id="KW-0408">Iron</keyword>
<dbReference type="GO" id="GO:0019760">
    <property type="term" value="P:glucosinolate metabolic process"/>
    <property type="evidence" value="ECO:0007669"/>
    <property type="project" value="UniProtKB-ARBA"/>
</dbReference>
<feature type="transmembrane region" description="Helical" evidence="4">
    <location>
        <begin position="496"/>
        <end position="521"/>
    </location>
</feature>
<dbReference type="InterPro" id="IPR015915">
    <property type="entry name" value="Kelch-typ_b-propeller"/>
</dbReference>
<feature type="chain" id="PRO_5011007311" description="Kelch repeat protein-like protein" evidence="5">
    <location>
        <begin position="25"/>
        <end position="613"/>
    </location>
</feature>
<dbReference type="SUPFAM" id="SSF50965">
    <property type="entry name" value="Galactose oxidase, central domain"/>
    <property type="match status" value="1"/>
</dbReference>
<name>A0A1Y1Y451_9PLEO</name>
<accession>A0A1Y1Y451</accession>
<protein>
    <recommendedName>
        <fullName evidence="8">Kelch repeat protein-like protein</fullName>
    </recommendedName>
</protein>
<feature type="compositionally biased region" description="Basic and acidic residues" evidence="3">
    <location>
        <begin position="597"/>
        <end position="613"/>
    </location>
</feature>
<feature type="signal peptide" evidence="5">
    <location>
        <begin position="1"/>
        <end position="24"/>
    </location>
</feature>
<dbReference type="Pfam" id="PF24681">
    <property type="entry name" value="Kelch_KLHDC2_KLHL20_DRC7"/>
    <property type="match status" value="1"/>
</dbReference>
<keyword evidence="5" id="KW-0732">Signal</keyword>
<dbReference type="PANTHER" id="PTHR47435:SF4">
    <property type="entry name" value="KELCH REPEAT PROTEIN (AFU_ORTHOLOGUE AFUA_5G12780)"/>
    <property type="match status" value="1"/>
</dbReference>
<evidence type="ECO:0000256" key="5">
    <source>
        <dbReference type="SAM" id="SignalP"/>
    </source>
</evidence>
<dbReference type="InterPro" id="IPR011043">
    <property type="entry name" value="Gal_Oxase/kelch_b-propeller"/>
</dbReference>
<proteinExistence type="predicted"/>
<feature type="region of interest" description="Disordered" evidence="3">
    <location>
        <begin position="582"/>
        <end position="613"/>
    </location>
</feature>
<evidence type="ECO:0000313" key="7">
    <source>
        <dbReference type="Proteomes" id="UP000193144"/>
    </source>
</evidence>
<comment type="caution">
    <text evidence="6">The sequence shown here is derived from an EMBL/GenBank/DDBJ whole genome shotgun (WGS) entry which is preliminary data.</text>
</comment>
<gene>
    <name evidence="6" type="ORF">BCR34DRAFT_647580</name>
</gene>
<keyword evidence="1" id="KW-0677">Repeat</keyword>
<evidence type="ECO:0000256" key="3">
    <source>
        <dbReference type="SAM" id="MobiDB-lite"/>
    </source>
</evidence>
<feature type="region of interest" description="Disordered" evidence="3">
    <location>
        <begin position="528"/>
        <end position="553"/>
    </location>
</feature>
<keyword evidence="4" id="KW-0812">Transmembrane</keyword>
<dbReference type="OrthoDB" id="10251809at2759"/>
<feature type="region of interest" description="Disordered" evidence="3">
    <location>
        <begin position="471"/>
        <end position="490"/>
    </location>
</feature>
<evidence type="ECO:0000256" key="1">
    <source>
        <dbReference type="ARBA" id="ARBA00022737"/>
    </source>
</evidence>
<evidence type="ECO:0000256" key="4">
    <source>
        <dbReference type="SAM" id="Phobius"/>
    </source>
</evidence>
<dbReference type="Gene3D" id="2.120.10.80">
    <property type="entry name" value="Kelch-type beta propeller"/>
    <property type="match status" value="2"/>
</dbReference>
<dbReference type="EMBL" id="MCFA01000370">
    <property type="protein sequence ID" value="ORX92787.1"/>
    <property type="molecule type" value="Genomic_DNA"/>
</dbReference>
<reference evidence="6 7" key="1">
    <citation type="submission" date="2016-07" db="EMBL/GenBank/DDBJ databases">
        <title>Pervasive Adenine N6-methylation of Active Genes in Fungi.</title>
        <authorList>
            <consortium name="DOE Joint Genome Institute"/>
            <person name="Mondo S.J."/>
            <person name="Dannebaum R.O."/>
            <person name="Kuo R.C."/>
            <person name="Labutti K."/>
            <person name="Haridas S."/>
            <person name="Kuo A."/>
            <person name="Salamov A."/>
            <person name="Ahrendt S.R."/>
            <person name="Lipzen A."/>
            <person name="Sullivan W."/>
            <person name="Andreopoulos W.B."/>
            <person name="Clum A."/>
            <person name="Lindquist E."/>
            <person name="Daum C."/>
            <person name="Ramamoorthy G.K."/>
            <person name="Gryganskyi A."/>
            <person name="Culley D."/>
            <person name="Magnuson J.K."/>
            <person name="James T.Y."/>
            <person name="O'Malley M.A."/>
            <person name="Stajich J.E."/>
            <person name="Spatafora J.W."/>
            <person name="Visel A."/>
            <person name="Grigoriev I.V."/>
        </authorList>
    </citation>
    <scope>NUCLEOTIDE SEQUENCE [LARGE SCALE GENOMIC DNA]</scope>
    <source>
        <strain evidence="6 7">CBS 115471</strain>
    </source>
</reference>
<evidence type="ECO:0000256" key="2">
    <source>
        <dbReference type="ARBA" id="ARBA00023004"/>
    </source>
</evidence>
<organism evidence="6 7">
    <name type="scientific">Clohesyomyces aquaticus</name>
    <dbReference type="NCBI Taxonomy" id="1231657"/>
    <lineage>
        <taxon>Eukaryota</taxon>
        <taxon>Fungi</taxon>
        <taxon>Dikarya</taxon>
        <taxon>Ascomycota</taxon>
        <taxon>Pezizomycotina</taxon>
        <taxon>Dothideomycetes</taxon>
        <taxon>Pleosporomycetidae</taxon>
        <taxon>Pleosporales</taxon>
        <taxon>Lindgomycetaceae</taxon>
        <taxon>Clohesyomyces</taxon>
    </lineage>
</organism>
<dbReference type="STRING" id="1231657.A0A1Y1Y451"/>
<feature type="compositionally biased region" description="Basic and acidic residues" evidence="3">
    <location>
        <begin position="540"/>
        <end position="553"/>
    </location>
</feature>
<evidence type="ECO:0008006" key="8">
    <source>
        <dbReference type="Google" id="ProtNLM"/>
    </source>
</evidence>
<sequence>MRFRNKTTSALESWLVCIAPAVHSQCPKMLAILTFLFTSGIRATDVGNDTTQLAQFCRRFEHRTAVLNNKLYIDGGYINVGPDIESSPTNYTNSLLTYADLLTSDDYMPIVRTGSPKPATVPSLAGGTLWADEINGRFYAFGGYFPEHTPSPFETWTHDELTGSWTKVRTEGNQMAYVAHGMSAVSSDSGIAYYLGGYHDGGTDAGWGTARLYTASLVAFDMVERKYENLTGPDDRGRGEGLMVFVPASTEGLLIYFGGVIQDRSGKTLAGRQQIWIYDISLRRWYVQNATGMIPDARKRFCGVAAWPDDQSSFNIYLYGGLRPNELNINGTVAFDDVYTLSVPAFHWVKMFPDNAQPSTGSNGHHSLTCNIINGTQMLVMGGTFPNSAACDVPAEYGQHNADLGQVNDDRVLWRVFNQDNPPYRVPGALTKVIGGTAKGGANVTAPFGNRTYDKFLFEKKYAVPQRYPTPLGTASSLASPQVSDKSRSAPRRATLVGAIVGSIVGGIVIGIAVFMLIYYIRRRRGRGTEVENPRAGTEGNRESGKMLDEKIPPDELMGQSRIEMGEEREFRREMWVDPVELPGLGIESQAQETELDERKHAEPGRREGHESG</sequence>